<evidence type="ECO:0000313" key="2">
    <source>
        <dbReference type="Proteomes" id="UP000446866"/>
    </source>
</evidence>
<accession>A0A845QIJ7</accession>
<evidence type="ECO:0000313" key="1">
    <source>
        <dbReference type="EMBL" id="NBH61992.1"/>
    </source>
</evidence>
<name>A0A845QIJ7_9FIRM</name>
<gene>
    <name evidence="1" type="ORF">D0435_10045</name>
</gene>
<comment type="caution">
    <text evidence="1">The sequence shown here is derived from an EMBL/GenBank/DDBJ whole genome shotgun (WGS) entry which is preliminary data.</text>
</comment>
<keyword evidence="2" id="KW-1185">Reference proteome</keyword>
<dbReference type="EMBL" id="QXWK01000018">
    <property type="protein sequence ID" value="NBH61992.1"/>
    <property type="molecule type" value="Genomic_DNA"/>
</dbReference>
<organism evidence="1 2">
    <name type="scientific">Anaerotruncus colihominis</name>
    <dbReference type="NCBI Taxonomy" id="169435"/>
    <lineage>
        <taxon>Bacteria</taxon>
        <taxon>Bacillati</taxon>
        <taxon>Bacillota</taxon>
        <taxon>Clostridia</taxon>
        <taxon>Eubacteriales</taxon>
        <taxon>Oscillospiraceae</taxon>
        <taxon>Anaerotruncus</taxon>
    </lineage>
</organism>
<proteinExistence type="predicted"/>
<dbReference type="AlphaFoldDB" id="A0A845QIJ7"/>
<protein>
    <submittedName>
        <fullName evidence="1">Uncharacterized protein</fullName>
    </submittedName>
</protein>
<reference evidence="1 2" key="1">
    <citation type="submission" date="2018-08" db="EMBL/GenBank/DDBJ databases">
        <title>Murine metabolic-syndrome-specific gut microbial biobank.</title>
        <authorList>
            <person name="Liu C."/>
        </authorList>
    </citation>
    <scope>NUCLEOTIDE SEQUENCE [LARGE SCALE GENOMIC DNA]</scope>
    <source>
        <strain evidence="1 2">28</strain>
    </source>
</reference>
<sequence length="69" mass="8105">MTNREYMVMQLTDPDCIDDGGASYESMVFYNVECPYYVGDERCLCAGKIPRRDLCYLCKEEWLDNEVDE</sequence>
<dbReference type="Proteomes" id="UP000446866">
    <property type="component" value="Unassembled WGS sequence"/>
</dbReference>